<evidence type="ECO:0000313" key="15">
    <source>
        <dbReference type="Proteomes" id="UP000461276"/>
    </source>
</evidence>
<evidence type="ECO:0000313" key="2">
    <source>
        <dbReference type="EMBL" id="CUQ38092.1"/>
    </source>
</evidence>
<dbReference type="EMBL" id="WKNE01000001">
    <property type="protein sequence ID" value="MRZ53283.1"/>
    <property type="molecule type" value="Genomic_DNA"/>
</dbReference>
<evidence type="ECO:0000313" key="4">
    <source>
        <dbReference type="EMBL" id="MRY57916.1"/>
    </source>
</evidence>
<evidence type="ECO:0000313" key="1">
    <source>
        <dbReference type="EMBL" id="CUN56494.1"/>
    </source>
</evidence>
<evidence type="ECO:0000313" key="12">
    <source>
        <dbReference type="Proteomes" id="UP000284660"/>
    </source>
</evidence>
<dbReference type="Proteomes" id="UP000095332">
    <property type="component" value="Unassembled WGS sequence"/>
</dbReference>
<evidence type="ECO:0000313" key="13">
    <source>
        <dbReference type="Proteomes" id="UP000432516"/>
    </source>
</evidence>
<dbReference type="AlphaFoldDB" id="A0A174VTR9"/>
<dbReference type="EMBL" id="WKMW01000011">
    <property type="protein sequence ID" value="MRY85011.1"/>
    <property type="molecule type" value="Genomic_DNA"/>
</dbReference>
<dbReference type="Proteomes" id="UP000461276">
    <property type="component" value="Unassembled WGS sequence"/>
</dbReference>
<evidence type="ECO:0000313" key="9">
    <source>
        <dbReference type="EMBL" id="RHD74018.1"/>
    </source>
</evidence>
<reference evidence="13 14" key="3">
    <citation type="journal article" date="2019" name="Nat. Med.">
        <title>A library of human gut bacterial isolates paired with longitudinal multiomics data enables mechanistic microbiome research.</title>
        <authorList>
            <person name="Poyet M."/>
            <person name="Groussin M."/>
            <person name="Gibbons S.M."/>
            <person name="Avila-Pacheco J."/>
            <person name="Jiang X."/>
            <person name="Kearney S.M."/>
            <person name="Perrotta A.R."/>
            <person name="Berdy B."/>
            <person name="Zhao S."/>
            <person name="Lieberman T.D."/>
            <person name="Swanson P.K."/>
            <person name="Smith M."/>
            <person name="Roesemann S."/>
            <person name="Alexander J.E."/>
            <person name="Rich S.A."/>
            <person name="Livny J."/>
            <person name="Vlamakis H."/>
            <person name="Clish C."/>
            <person name="Bullock K."/>
            <person name="Deik A."/>
            <person name="Scott J."/>
            <person name="Pierce K.A."/>
            <person name="Xavier R.J."/>
            <person name="Alm E.J."/>
        </authorList>
    </citation>
    <scope>NUCLEOTIDE SEQUENCE [LARGE SCALE GENOMIC DNA]</scope>
    <source>
        <strain evidence="7 17">BIOML-A10</strain>
        <strain evidence="5 14">BIOML-A11</strain>
        <strain evidence="8 13">BIOML-A2</strain>
        <strain evidence="4 16">BIOML-A41</strain>
        <strain evidence="6 15">BIOML-A9</strain>
    </source>
</reference>
<evidence type="ECO:0000313" key="14">
    <source>
        <dbReference type="Proteomes" id="UP000450599"/>
    </source>
</evidence>
<dbReference type="EMBL" id="WKMX01000010">
    <property type="protein sequence ID" value="MRZ06821.1"/>
    <property type="molecule type" value="Genomic_DNA"/>
</dbReference>
<dbReference type="Proteomes" id="UP000095455">
    <property type="component" value="Unassembled WGS sequence"/>
</dbReference>
<name>A0A174VTR9_PARDI</name>
<evidence type="ECO:0000313" key="17">
    <source>
        <dbReference type="Proteomes" id="UP000471216"/>
    </source>
</evidence>
<dbReference type="Proteomes" id="UP000284660">
    <property type="component" value="Unassembled WGS sequence"/>
</dbReference>
<dbReference type="EMBL" id="CZBM01000010">
    <property type="protein sequence ID" value="CUQ38092.1"/>
    <property type="molecule type" value="Genomic_DNA"/>
</dbReference>
<dbReference type="Proteomes" id="UP000450599">
    <property type="component" value="Unassembled WGS sequence"/>
</dbReference>
<dbReference type="EMBL" id="CYYK01000002">
    <property type="protein sequence ID" value="CUN56494.1"/>
    <property type="molecule type" value="Genomic_DNA"/>
</dbReference>
<dbReference type="EMBL" id="WKMY01000001">
    <property type="protein sequence ID" value="MRY91705.1"/>
    <property type="molecule type" value="Genomic_DNA"/>
</dbReference>
<evidence type="ECO:0000313" key="10">
    <source>
        <dbReference type="Proteomes" id="UP000095332"/>
    </source>
</evidence>
<reference evidence="9 12" key="2">
    <citation type="submission" date="2018-08" db="EMBL/GenBank/DDBJ databases">
        <title>A genome reference for cultivated species of the human gut microbiota.</title>
        <authorList>
            <person name="Zou Y."/>
            <person name="Xue W."/>
            <person name="Luo G."/>
        </authorList>
    </citation>
    <scope>NUCLEOTIDE SEQUENCE [LARGE SCALE GENOMIC DNA]</scope>
    <source>
        <strain evidence="9 12">AM30-4</strain>
    </source>
</reference>
<organism evidence="2 10">
    <name type="scientific">Parabacteroides distasonis</name>
    <dbReference type="NCBI Taxonomy" id="823"/>
    <lineage>
        <taxon>Bacteria</taxon>
        <taxon>Pseudomonadati</taxon>
        <taxon>Bacteroidota</taxon>
        <taxon>Bacteroidia</taxon>
        <taxon>Bacteroidales</taxon>
        <taxon>Tannerellaceae</taxon>
        <taxon>Parabacteroides</taxon>
    </lineage>
</organism>
<dbReference type="Proteomes" id="UP000432516">
    <property type="component" value="Unassembled WGS sequence"/>
</dbReference>
<dbReference type="EMBL" id="JAQMPJ010000003">
    <property type="protein sequence ID" value="MDB9004500.1"/>
    <property type="molecule type" value="Genomic_DNA"/>
</dbReference>
<protein>
    <submittedName>
        <fullName evidence="2">Uncharacterized protein</fullName>
    </submittedName>
</protein>
<dbReference type="Proteomes" id="UP000471216">
    <property type="component" value="Unassembled WGS sequence"/>
</dbReference>
<evidence type="ECO:0000313" key="16">
    <source>
        <dbReference type="Proteomes" id="UP000463337"/>
    </source>
</evidence>
<dbReference type="Proteomes" id="UP000463337">
    <property type="component" value="Unassembled WGS sequence"/>
</dbReference>
<proteinExistence type="predicted"/>
<reference evidence="3" key="4">
    <citation type="submission" date="2023-01" db="EMBL/GenBank/DDBJ databases">
        <title>Human gut microbiome strain richness.</title>
        <authorList>
            <person name="Chen-Liaw A."/>
        </authorList>
    </citation>
    <scope>NUCLEOTIDE SEQUENCE</scope>
    <source>
        <strain evidence="3">RTP21484st1_E5_RTP21484_190118</strain>
    </source>
</reference>
<evidence type="ECO:0000313" key="11">
    <source>
        <dbReference type="Proteomes" id="UP000095455"/>
    </source>
</evidence>
<evidence type="ECO:0000313" key="6">
    <source>
        <dbReference type="EMBL" id="MRY91705.1"/>
    </source>
</evidence>
<dbReference type="Proteomes" id="UP001210126">
    <property type="component" value="Unassembled WGS sequence"/>
</dbReference>
<accession>A0A174VTR9</accession>
<sequence>MAKTIRDTILAYPGLADCEDFLDNVVLPGRGFEGTEDSKTIDIQKQKLVAADLYSMVGGLPDFTENKLSITYPRAWYDATAKRLYREGGEPEKAELIGNKIEVPKGRARNRW</sequence>
<evidence type="ECO:0000313" key="3">
    <source>
        <dbReference type="EMBL" id="MDB9004500.1"/>
    </source>
</evidence>
<evidence type="ECO:0000313" key="5">
    <source>
        <dbReference type="EMBL" id="MRY85011.1"/>
    </source>
</evidence>
<evidence type="ECO:0000313" key="8">
    <source>
        <dbReference type="EMBL" id="MRZ53283.1"/>
    </source>
</evidence>
<dbReference type="EMBL" id="WKLT01000006">
    <property type="protein sequence ID" value="MRY57916.1"/>
    <property type="molecule type" value="Genomic_DNA"/>
</dbReference>
<dbReference type="EMBL" id="QSJN01000007">
    <property type="protein sequence ID" value="RHD74018.1"/>
    <property type="molecule type" value="Genomic_DNA"/>
</dbReference>
<reference evidence="10 11" key="1">
    <citation type="submission" date="2015-09" db="EMBL/GenBank/DDBJ databases">
        <authorList>
            <consortium name="Pathogen Informatics"/>
        </authorList>
    </citation>
    <scope>NUCLEOTIDE SEQUENCE [LARGE SCALE GENOMIC DNA]</scope>
    <source>
        <strain evidence="1 11">2789STDY5608822</strain>
        <strain evidence="2 10">2789STDY5834948</strain>
    </source>
</reference>
<evidence type="ECO:0000313" key="7">
    <source>
        <dbReference type="EMBL" id="MRZ06821.1"/>
    </source>
</evidence>
<gene>
    <name evidence="9" type="ORF">DW782_12860</name>
    <name evidence="1" type="ORF">ERS852380_00595</name>
    <name evidence="2" type="ORF">ERS852560_02517</name>
    <name evidence="7" type="ORF">GKD54_11410</name>
    <name evidence="5" type="ORF">GKD58_12225</name>
    <name evidence="4" type="ORF">GKD59_08325</name>
    <name evidence="6" type="ORF">GKD67_00290</name>
    <name evidence="8" type="ORF">GKD68_00750</name>
    <name evidence="3" type="ORF">PN599_05755</name>
</gene>
<dbReference type="RefSeq" id="WP_008780361.1">
    <property type="nucleotide sequence ID" value="NZ_CP081908.1"/>
</dbReference>